<gene>
    <name evidence="1" type="ORF">IM811_000629</name>
</gene>
<comment type="caution">
    <text evidence="1">The sequence shown here is derived from an EMBL/GenBank/DDBJ whole genome shotgun (WGS) entry which is preliminary data.</text>
</comment>
<organism evidence="1 2">
    <name type="scientific">Bionectria ochroleuca</name>
    <name type="common">Gliocladium roseum</name>
    <dbReference type="NCBI Taxonomy" id="29856"/>
    <lineage>
        <taxon>Eukaryota</taxon>
        <taxon>Fungi</taxon>
        <taxon>Dikarya</taxon>
        <taxon>Ascomycota</taxon>
        <taxon>Pezizomycotina</taxon>
        <taxon>Sordariomycetes</taxon>
        <taxon>Hypocreomycetidae</taxon>
        <taxon>Hypocreales</taxon>
        <taxon>Bionectriaceae</taxon>
        <taxon>Clonostachys</taxon>
    </lineage>
</organism>
<evidence type="ECO:0000313" key="2">
    <source>
        <dbReference type="Proteomes" id="UP000616885"/>
    </source>
</evidence>
<accession>A0A8H7NMN1</accession>
<protein>
    <submittedName>
        <fullName evidence="1">Uncharacterized protein</fullName>
    </submittedName>
</protein>
<sequence length="162" mass="17716">MDEVGVRIEDTLGEMPPRIPFHLDRKDTLCTERQASYYRLLPNLNLRSSSLSLSAISMTFRVCRGLFAGCAFGGSGAGRLPWLCVVAREDWLANPDSRWVVLVRLWEALLLSVGSGASSSLSDIMIRGARGAGASTRGADGCDSVPDGWLLVFFRWVSFSSQ</sequence>
<proteinExistence type="predicted"/>
<dbReference type="EMBL" id="JADCTT010000001">
    <property type="protein sequence ID" value="KAF9758935.1"/>
    <property type="molecule type" value="Genomic_DNA"/>
</dbReference>
<name>A0A8H7NMN1_BIOOC</name>
<dbReference type="AlphaFoldDB" id="A0A8H7NMN1"/>
<evidence type="ECO:0000313" key="1">
    <source>
        <dbReference type="EMBL" id="KAF9758935.1"/>
    </source>
</evidence>
<dbReference type="Proteomes" id="UP000616885">
    <property type="component" value="Unassembled WGS sequence"/>
</dbReference>
<reference evidence="1" key="1">
    <citation type="submission" date="2020-10" db="EMBL/GenBank/DDBJ databases">
        <title>High-Quality Genome Resource of Clonostachys rosea strain S41 by Oxford Nanopore Long-Read Sequencing.</title>
        <authorList>
            <person name="Wang H."/>
        </authorList>
    </citation>
    <scope>NUCLEOTIDE SEQUENCE</scope>
    <source>
        <strain evidence="1">S41</strain>
    </source>
</reference>